<dbReference type="InterPro" id="IPR013766">
    <property type="entry name" value="Thioredoxin_domain"/>
</dbReference>
<dbReference type="InterPro" id="IPR036249">
    <property type="entry name" value="Thioredoxin-like_sf"/>
</dbReference>
<evidence type="ECO:0000313" key="3">
    <source>
        <dbReference type="EMBL" id="CAG9841112.1"/>
    </source>
</evidence>
<accession>A0A9N9XIR1</accession>
<dbReference type="Gene3D" id="3.40.30.10">
    <property type="entry name" value="Glutaredoxin"/>
    <property type="match status" value="1"/>
</dbReference>
<reference evidence="3" key="1">
    <citation type="submission" date="2022-01" db="EMBL/GenBank/DDBJ databases">
        <authorList>
            <person name="King R."/>
        </authorList>
    </citation>
    <scope>NUCLEOTIDE SEQUENCE</scope>
</reference>
<dbReference type="SUPFAM" id="SSF52833">
    <property type="entry name" value="Thioredoxin-like"/>
    <property type="match status" value="1"/>
</dbReference>
<organism evidence="3 4">
    <name type="scientific">Diabrotica balteata</name>
    <name type="common">Banded cucumber beetle</name>
    <dbReference type="NCBI Taxonomy" id="107213"/>
    <lineage>
        <taxon>Eukaryota</taxon>
        <taxon>Metazoa</taxon>
        <taxon>Ecdysozoa</taxon>
        <taxon>Arthropoda</taxon>
        <taxon>Hexapoda</taxon>
        <taxon>Insecta</taxon>
        <taxon>Pterygota</taxon>
        <taxon>Neoptera</taxon>
        <taxon>Endopterygota</taxon>
        <taxon>Coleoptera</taxon>
        <taxon>Polyphaga</taxon>
        <taxon>Cucujiformia</taxon>
        <taxon>Chrysomeloidea</taxon>
        <taxon>Chrysomelidae</taxon>
        <taxon>Galerucinae</taxon>
        <taxon>Diabroticina</taxon>
        <taxon>Diabroticites</taxon>
        <taxon>Diabrotica</taxon>
    </lineage>
</organism>
<protein>
    <recommendedName>
        <fullName evidence="1">Thioredoxin domain-containing protein 9</fullName>
    </recommendedName>
</protein>
<dbReference type="Pfam" id="PF00085">
    <property type="entry name" value="Thioredoxin"/>
    <property type="match status" value="1"/>
</dbReference>
<sequence>MDAVENNLLRVTQAIEKQVDAVIDQIDNLDTNDLEQLKLNRIKELKKFEEQKKIWLSRDHGKYEELAEEKMFFDIIKKSENVIIHFYRDSTLRCQIVDKHLKILAPKHIETRFTKLNAEKCPFLVEKLKVKTLPTIVLIQNGVMVDKIVGFSQLGNTDEFTTDILEWRIAQNGVIKYEGDLSIPPDHTEEKKKIFKTIRSSNYDDDDDLDIEEYGILRESAKSETRLKNDIPELTPEEAAELGID</sequence>
<proteinExistence type="predicted"/>
<dbReference type="AlphaFoldDB" id="A0A9N9XIR1"/>
<keyword evidence="4" id="KW-1185">Reference proteome</keyword>
<feature type="domain" description="Thioredoxin" evidence="2">
    <location>
        <begin position="69"/>
        <end position="153"/>
    </location>
</feature>
<dbReference type="CDD" id="cd02989">
    <property type="entry name" value="Phd_like_TxnDC9"/>
    <property type="match status" value="1"/>
</dbReference>
<evidence type="ECO:0000313" key="4">
    <source>
        <dbReference type="Proteomes" id="UP001153709"/>
    </source>
</evidence>
<dbReference type="EMBL" id="OU898284">
    <property type="protein sequence ID" value="CAG9841112.1"/>
    <property type="molecule type" value="Genomic_DNA"/>
</dbReference>
<dbReference type="Proteomes" id="UP001153709">
    <property type="component" value="Chromosome 9"/>
</dbReference>
<dbReference type="PANTHER" id="PTHR21148">
    <property type="entry name" value="THIOREDOXIN DOMAIN-CONTAINING PROTEIN 9"/>
    <property type="match status" value="1"/>
</dbReference>
<dbReference type="OrthoDB" id="10257948at2759"/>
<gene>
    <name evidence="3" type="ORF">DIABBA_LOCUS13703</name>
</gene>
<name>A0A9N9XIR1_DIABA</name>
<evidence type="ECO:0000259" key="2">
    <source>
        <dbReference type="Pfam" id="PF00085"/>
    </source>
</evidence>
<evidence type="ECO:0000256" key="1">
    <source>
        <dbReference type="ARBA" id="ARBA00026148"/>
    </source>
</evidence>